<gene>
    <name evidence="4" type="ORF">niasHS_017237</name>
</gene>
<feature type="region of interest" description="Disordered" evidence="2">
    <location>
        <begin position="336"/>
        <end position="356"/>
    </location>
</feature>
<keyword evidence="5" id="KW-1185">Reference proteome</keyword>
<dbReference type="PROSITE" id="PS00028">
    <property type="entry name" value="ZINC_FINGER_C2H2_1"/>
    <property type="match status" value="1"/>
</dbReference>
<feature type="compositionally biased region" description="Low complexity" evidence="2">
    <location>
        <begin position="35"/>
        <end position="64"/>
    </location>
</feature>
<reference evidence="4 5" key="1">
    <citation type="submission" date="2024-10" db="EMBL/GenBank/DDBJ databases">
        <authorList>
            <person name="Kim D."/>
        </authorList>
    </citation>
    <scope>NUCLEOTIDE SEQUENCE [LARGE SCALE GENOMIC DNA]</scope>
    <source>
        <strain evidence="4">Taebaek</strain>
    </source>
</reference>
<dbReference type="GO" id="GO:0008270">
    <property type="term" value="F:zinc ion binding"/>
    <property type="evidence" value="ECO:0007669"/>
    <property type="project" value="UniProtKB-KW"/>
</dbReference>
<feature type="region of interest" description="Disordered" evidence="2">
    <location>
        <begin position="399"/>
        <end position="449"/>
    </location>
</feature>
<evidence type="ECO:0000259" key="3">
    <source>
        <dbReference type="PROSITE" id="PS50157"/>
    </source>
</evidence>
<dbReference type="AlphaFoldDB" id="A0ABD2I741"/>
<evidence type="ECO:0000313" key="4">
    <source>
        <dbReference type="EMBL" id="KAL3073640.1"/>
    </source>
</evidence>
<dbReference type="PROSITE" id="PS50157">
    <property type="entry name" value="ZINC_FINGER_C2H2_2"/>
    <property type="match status" value="1"/>
</dbReference>
<evidence type="ECO:0000256" key="2">
    <source>
        <dbReference type="SAM" id="MobiDB-lite"/>
    </source>
</evidence>
<sequence>MYNKRAMPRIMARGVAVKQCKFDIGGADIPFASPFSFPSEPSSSSTSNSNSNENNPNGNNPSNEITASGGALSEAPAIDVFVHRALGKVLFVQPAADDTRQTAGAIGPFHSQFISEGQNAAGVGHGVTSVAASSLPPMALAVLPGIANDVECFPCRVCCSPDQPQRVFLTRAGLEKHAAEQHPQRLDELSGMAQHIQNVWANRRWHQHRGHGGGAATAPPMAPPSLIAVSSTTPVGGDCYETMANGTGALLQSENCDTVTHQECAHCNALFDTRCGGHQMRDHLALHQQLHNEDQMRVELDTVWHGTARWVQPAAEAPSQCHHQLAPNVVHADAIDPSLSDRTGHDDMANDRSLCPRRRPRQCLPRRYMCHWCARMFDGIAQLNAHKQRAHRGIGMAAVPKTATMGDDSDEDGQQNGDERRRNSGESGGGDFVGTTGPSPSPPAADFVAPMRPIPSAFERRARLSSSSIGIDAPAKFAIFRFYLLIVSFHGPMPIVRLGHGPSVAARPAHGPGSSTARQLRRPLGWMEMIGTKRRVGGGKAVRVVYPLWPSVPPLRYAVDEHGQLSWMCCEHKFVDKASLLHHRATVHYSSGTQTTEMANAMEQR</sequence>
<comment type="caution">
    <text evidence="4">The sequence shown here is derived from an EMBL/GenBank/DDBJ whole genome shotgun (WGS) entry which is preliminary data.</text>
</comment>
<dbReference type="InterPro" id="IPR013087">
    <property type="entry name" value="Znf_C2H2_type"/>
</dbReference>
<keyword evidence="1" id="KW-0862">Zinc</keyword>
<dbReference type="Proteomes" id="UP001620645">
    <property type="component" value="Unassembled WGS sequence"/>
</dbReference>
<keyword evidence="1" id="KW-0479">Metal-binding</keyword>
<evidence type="ECO:0000313" key="5">
    <source>
        <dbReference type="Proteomes" id="UP001620645"/>
    </source>
</evidence>
<name>A0ABD2I741_HETSC</name>
<protein>
    <recommendedName>
        <fullName evidence="3">C2H2-type domain-containing protein</fullName>
    </recommendedName>
</protein>
<accession>A0ABD2I741</accession>
<dbReference type="SMART" id="SM00355">
    <property type="entry name" value="ZnF_C2H2"/>
    <property type="match status" value="3"/>
</dbReference>
<organism evidence="4 5">
    <name type="scientific">Heterodera schachtii</name>
    <name type="common">Sugarbeet cyst nematode worm</name>
    <name type="synonym">Tylenchus schachtii</name>
    <dbReference type="NCBI Taxonomy" id="97005"/>
    <lineage>
        <taxon>Eukaryota</taxon>
        <taxon>Metazoa</taxon>
        <taxon>Ecdysozoa</taxon>
        <taxon>Nematoda</taxon>
        <taxon>Chromadorea</taxon>
        <taxon>Rhabditida</taxon>
        <taxon>Tylenchina</taxon>
        <taxon>Tylenchomorpha</taxon>
        <taxon>Tylenchoidea</taxon>
        <taxon>Heteroderidae</taxon>
        <taxon>Heteroderinae</taxon>
        <taxon>Heterodera</taxon>
    </lineage>
</organism>
<keyword evidence="1" id="KW-0863">Zinc-finger</keyword>
<feature type="domain" description="C2H2-type" evidence="3">
    <location>
        <begin position="368"/>
        <end position="393"/>
    </location>
</feature>
<evidence type="ECO:0000256" key="1">
    <source>
        <dbReference type="PROSITE-ProRule" id="PRU00042"/>
    </source>
</evidence>
<feature type="region of interest" description="Disordered" evidence="2">
    <location>
        <begin position="35"/>
        <end position="69"/>
    </location>
</feature>
<dbReference type="EMBL" id="JBICCN010000365">
    <property type="protein sequence ID" value="KAL3073640.1"/>
    <property type="molecule type" value="Genomic_DNA"/>
</dbReference>
<proteinExistence type="predicted"/>